<dbReference type="CDD" id="cd14797">
    <property type="entry name" value="DUF302"/>
    <property type="match status" value="1"/>
</dbReference>
<dbReference type="PANTHER" id="PTHR38342">
    <property type="entry name" value="SLR5037 PROTEIN"/>
    <property type="match status" value="1"/>
</dbReference>
<comment type="caution">
    <text evidence="2">The sequence shown here is derived from an EMBL/GenBank/DDBJ whole genome shotgun (WGS) entry which is preliminary data.</text>
</comment>
<dbReference type="Pfam" id="PF03625">
    <property type="entry name" value="DUF302"/>
    <property type="match status" value="1"/>
</dbReference>
<accession>A0A0F9QHH6</accession>
<dbReference type="PIRSF" id="PIRSF021774">
    <property type="entry name" value="UCP021774"/>
    <property type="match status" value="1"/>
</dbReference>
<dbReference type="SUPFAM" id="SSF103247">
    <property type="entry name" value="TT1751-like"/>
    <property type="match status" value="1"/>
</dbReference>
<dbReference type="AlphaFoldDB" id="A0A0F9QHH6"/>
<name>A0A0F9QHH6_9ZZZZ</name>
<sequence>MSYYFTTCLRNITFDEAIRRTTETLKEEGFGVLTEINIKSTLKKKLDVDFYEYRILGACNPDFAHKALLAEDKIGAMLPCNVIVQEKEAGTIEISAVDPAASMQAVENESLSDIAGEVRNKLKSGKKADPKRSS</sequence>
<feature type="domain" description="DUF302" evidence="1">
    <location>
        <begin position="36"/>
        <end position="99"/>
    </location>
</feature>
<dbReference type="Gene3D" id="3.30.310.70">
    <property type="entry name" value="TT1751-like domain"/>
    <property type="match status" value="1"/>
</dbReference>
<protein>
    <recommendedName>
        <fullName evidence="1">DUF302 domain-containing protein</fullName>
    </recommendedName>
</protein>
<gene>
    <name evidence="2" type="ORF">LCGC14_1014590</name>
</gene>
<dbReference type="PANTHER" id="PTHR38342:SF1">
    <property type="entry name" value="SLR5037 PROTEIN"/>
    <property type="match status" value="1"/>
</dbReference>
<dbReference type="InterPro" id="IPR035923">
    <property type="entry name" value="TT1751-like_sf"/>
</dbReference>
<dbReference type="InterPro" id="IPR016796">
    <property type="entry name" value="UCP021774"/>
</dbReference>
<evidence type="ECO:0000259" key="1">
    <source>
        <dbReference type="Pfam" id="PF03625"/>
    </source>
</evidence>
<proteinExistence type="predicted"/>
<reference evidence="2" key="1">
    <citation type="journal article" date="2015" name="Nature">
        <title>Complex archaea that bridge the gap between prokaryotes and eukaryotes.</title>
        <authorList>
            <person name="Spang A."/>
            <person name="Saw J.H."/>
            <person name="Jorgensen S.L."/>
            <person name="Zaremba-Niedzwiedzka K."/>
            <person name="Martijn J."/>
            <person name="Lind A.E."/>
            <person name="van Eijk R."/>
            <person name="Schleper C."/>
            <person name="Guy L."/>
            <person name="Ettema T.J."/>
        </authorList>
    </citation>
    <scope>NUCLEOTIDE SEQUENCE</scope>
</reference>
<evidence type="ECO:0000313" key="2">
    <source>
        <dbReference type="EMBL" id="KKN12616.1"/>
    </source>
</evidence>
<organism evidence="2">
    <name type="scientific">marine sediment metagenome</name>
    <dbReference type="NCBI Taxonomy" id="412755"/>
    <lineage>
        <taxon>unclassified sequences</taxon>
        <taxon>metagenomes</taxon>
        <taxon>ecological metagenomes</taxon>
    </lineage>
</organism>
<dbReference type="EMBL" id="LAZR01004012">
    <property type="protein sequence ID" value="KKN12616.1"/>
    <property type="molecule type" value="Genomic_DNA"/>
</dbReference>
<dbReference type="InterPro" id="IPR005180">
    <property type="entry name" value="DUF302"/>
</dbReference>